<dbReference type="GO" id="GO:0000981">
    <property type="term" value="F:DNA-binding transcription factor activity, RNA polymerase II-specific"/>
    <property type="evidence" value="ECO:0007669"/>
    <property type="project" value="TreeGrafter"/>
</dbReference>
<comment type="subcellular location">
    <subcellularLocation>
        <location evidence="5">Nucleus</location>
    </subcellularLocation>
</comment>
<comment type="caution">
    <text evidence="8">The sequence shown here is derived from an EMBL/GenBank/DDBJ whole genome shotgun (WGS) entry which is preliminary data.</text>
</comment>
<dbReference type="InterPro" id="IPR045912">
    <property type="entry name" value="FOXJ2/3-like"/>
</dbReference>
<proteinExistence type="predicted"/>
<evidence type="ECO:0000256" key="4">
    <source>
        <dbReference type="ARBA" id="ARBA00023242"/>
    </source>
</evidence>
<dbReference type="Pfam" id="PF00250">
    <property type="entry name" value="Forkhead"/>
    <property type="match status" value="1"/>
</dbReference>
<keyword evidence="2 5" id="KW-0238">DNA-binding</keyword>
<evidence type="ECO:0000256" key="3">
    <source>
        <dbReference type="ARBA" id="ARBA00023163"/>
    </source>
</evidence>
<dbReference type="GO" id="GO:0005634">
    <property type="term" value="C:nucleus"/>
    <property type="evidence" value="ECO:0007669"/>
    <property type="project" value="UniProtKB-SubCell"/>
</dbReference>
<dbReference type="PANTHER" id="PTHR46078">
    <property type="entry name" value="FORKHEAD BOX PROTEIN J2 FAMILY MEMBER"/>
    <property type="match status" value="1"/>
</dbReference>
<dbReference type="EMBL" id="CAJMWW010000078">
    <property type="protein sequence ID" value="CAE6424166.1"/>
    <property type="molecule type" value="Genomic_DNA"/>
</dbReference>
<dbReference type="InterPro" id="IPR001766">
    <property type="entry name" value="Fork_head_dom"/>
</dbReference>
<evidence type="ECO:0000256" key="1">
    <source>
        <dbReference type="ARBA" id="ARBA00023015"/>
    </source>
</evidence>
<dbReference type="PROSITE" id="PS50039">
    <property type="entry name" value="FORK_HEAD_3"/>
    <property type="match status" value="1"/>
</dbReference>
<sequence>MDAASISQGENPSIGVNREFSTEQSADDIAESLSPTSSHEALKNIADSRNGVRVDECSHPSGQSEMDPELAGLDALEDGRPGERPAYPFTTLIRYAIKGSPNGRLLLEDIYNAIQSRYPYFATAPSGWKNSVRHTLSLMTCFEKVPRLLTEPGKGSYWTVDDSMPHAKPSRVRIRKRKNRTDDEDALPGTPRSVSDVLHLELPGGEIPNDRDQHQRLFTYDHSGSSARRHSSYIEGNVNDQFSGFNYRVDSLSYPYHYNTGCSWAESEYSHAVGGKKPPVSEPESPHNYSSDDLQPTALRQNEECATTPNEAASNPVSYRLVLMSDLEKMRDALGRRDDIDDEWCRVMVERIRGTGLV</sequence>
<feature type="region of interest" description="Disordered" evidence="6">
    <location>
        <begin position="1"/>
        <end position="82"/>
    </location>
</feature>
<dbReference type="AlphaFoldDB" id="A0A8H2XDH7"/>
<feature type="DNA-binding region" description="Fork-head" evidence="5">
    <location>
        <begin position="84"/>
        <end position="179"/>
    </location>
</feature>
<gene>
    <name evidence="8" type="ORF">RDB_LOCUS51143</name>
</gene>
<accession>A0A8H2XDH7</accession>
<keyword evidence="1" id="KW-0805">Transcription regulation</keyword>
<dbReference type="PRINTS" id="PR00053">
    <property type="entry name" value="FORKHEAD"/>
</dbReference>
<dbReference type="PROSITE" id="PS00658">
    <property type="entry name" value="FORK_HEAD_2"/>
    <property type="match status" value="1"/>
</dbReference>
<dbReference type="GO" id="GO:0000978">
    <property type="term" value="F:RNA polymerase II cis-regulatory region sequence-specific DNA binding"/>
    <property type="evidence" value="ECO:0007669"/>
    <property type="project" value="TreeGrafter"/>
</dbReference>
<protein>
    <recommendedName>
        <fullName evidence="7">Fork-head domain-containing protein</fullName>
    </recommendedName>
</protein>
<dbReference type="PANTHER" id="PTHR46078:SF2">
    <property type="entry name" value="FORK-HEAD DOMAIN-CONTAINING PROTEIN"/>
    <property type="match status" value="1"/>
</dbReference>
<feature type="region of interest" description="Disordered" evidence="6">
    <location>
        <begin position="272"/>
        <end position="294"/>
    </location>
</feature>
<evidence type="ECO:0000313" key="9">
    <source>
        <dbReference type="Proteomes" id="UP000663841"/>
    </source>
</evidence>
<organism evidence="8 9">
    <name type="scientific">Rhizoctonia solani</name>
    <dbReference type="NCBI Taxonomy" id="456999"/>
    <lineage>
        <taxon>Eukaryota</taxon>
        <taxon>Fungi</taxon>
        <taxon>Dikarya</taxon>
        <taxon>Basidiomycota</taxon>
        <taxon>Agaricomycotina</taxon>
        <taxon>Agaricomycetes</taxon>
        <taxon>Cantharellales</taxon>
        <taxon>Ceratobasidiaceae</taxon>
        <taxon>Rhizoctonia</taxon>
    </lineage>
</organism>
<evidence type="ECO:0000256" key="2">
    <source>
        <dbReference type="ARBA" id="ARBA00023125"/>
    </source>
</evidence>
<feature type="compositionally biased region" description="Polar residues" evidence="6">
    <location>
        <begin position="1"/>
        <end position="11"/>
    </location>
</feature>
<dbReference type="CDD" id="cd00059">
    <property type="entry name" value="FH_FOX"/>
    <property type="match status" value="1"/>
</dbReference>
<reference evidence="8" key="1">
    <citation type="submission" date="2021-01" db="EMBL/GenBank/DDBJ databases">
        <authorList>
            <person name="Kaushik A."/>
        </authorList>
    </citation>
    <scope>NUCLEOTIDE SEQUENCE</scope>
    <source>
        <strain evidence="8">AG3-T5</strain>
    </source>
</reference>
<name>A0A8H2XDH7_9AGAM</name>
<evidence type="ECO:0000313" key="8">
    <source>
        <dbReference type="EMBL" id="CAE6424166.1"/>
    </source>
</evidence>
<keyword evidence="3" id="KW-0804">Transcription</keyword>
<dbReference type="Proteomes" id="UP000663841">
    <property type="component" value="Unassembled WGS sequence"/>
</dbReference>
<dbReference type="InterPro" id="IPR036390">
    <property type="entry name" value="WH_DNA-bd_sf"/>
</dbReference>
<dbReference type="InterPro" id="IPR030456">
    <property type="entry name" value="TF_fork_head_CS_2"/>
</dbReference>
<evidence type="ECO:0000256" key="6">
    <source>
        <dbReference type="SAM" id="MobiDB-lite"/>
    </source>
</evidence>
<feature type="domain" description="Fork-head" evidence="7">
    <location>
        <begin position="84"/>
        <end position="179"/>
    </location>
</feature>
<dbReference type="Gene3D" id="1.10.10.10">
    <property type="entry name" value="Winged helix-like DNA-binding domain superfamily/Winged helix DNA-binding domain"/>
    <property type="match status" value="1"/>
</dbReference>
<dbReference type="SUPFAM" id="SSF46785">
    <property type="entry name" value="Winged helix' DNA-binding domain"/>
    <property type="match status" value="1"/>
</dbReference>
<dbReference type="InterPro" id="IPR036388">
    <property type="entry name" value="WH-like_DNA-bd_sf"/>
</dbReference>
<keyword evidence="4 5" id="KW-0539">Nucleus</keyword>
<evidence type="ECO:0000256" key="5">
    <source>
        <dbReference type="PROSITE-ProRule" id="PRU00089"/>
    </source>
</evidence>
<evidence type="ECO:0000259" key="7">
    <source>
        <dbReference type="PROSITE" id="PS50039"/>
    </source>
</evidence>
<dbReference type="SMART" id="SM00339">
    <property type="entry name" value="FH"/>
    <property type="match status" value="1"/>
</dbReference>